<comment type="similarity">
    <text evidence="2">Belongs to the bacterial diacylglycerol kinase family.</text>
</comment>
<evidence type="ECO:0000313" key="21">
    <source>
        <dbReference type="Proteomes" id="UP000002774"/>
    </source>
</evidence>
<dbReference type="InterPro" id="IPR033717">
    <property type="entry name" value="UDPK"/>
</dbReference>
<dbReference type="InterPro" id="IPR036945">
    <property type="entry name" value="DAGK_sf"/>
</dbReference>
<dbReference type="OrthoDB" id="1493837at2"/>
<evidence type="ECO:0000256" key="6">
    <source>
        <dbReference type="ARBA" id="ARBA00022692"/>
    </source>
</evidence>
<reference evidence="20" key="1">
    <citation type="submission" date="2011-09" db="EMBL/GenBank/DDBJ databases">
        <title>The permanent draft genome of Mucilaginibacter paludis DSM 18603.</title>
        <authorList>
            <consortium name="US DOE Joint Genome Institute (JGI-PGF)"/>
            <person name="Lucas S."/>
            <person name="Han J."/>
            <person name="Lapidus A."/>
            <person name="Bruce D."/>
            <person name="Goodwin L."/>
            <person name="Pitluck S."/>
            <person name="Peters L."/>
            <person name="Kyrpides N."/>
            <person name="Mavromatis K."/>
            <person name="Ivanova N."/>
            <person name="Mikhailova N."/>
            <person name="Held B."/>
            <person name="Detter J.C."/>
            <person name="Tapia R."/>
            <person name="Han C."/>
            <person name="Land M."/>
            <person name="Hauser L."/>
            <person name="Markowitz V."/>
            <person name="Cheng J.-F."/>
            <person name="Hugenholtz P."/>
            <person name="Woyke T."/>
            <person name="Wu D."/>
            <person name="Tindall B."/>
            <person name="Brambilla E."/>
            <person name="Klenk H.-P."/>
            <person name="Eisen J.A."/>
        </authorList>
    </citation>
    <scope>NUCLEOTIDE SEQUENCE [LARGE SCALE GENOMIC DNA]</scope>
    <source>
        <strain evidence="20">DSM 18603</strain>
    </source>
</reference>
<feature type="binding site" evidence="17">
    <location>
        <position position="10"/>
    </location>
    <ligand>
        <name>ATP</name>
        <dbReference type="ChEBI" id="CHEBI:30616"/>
    </ligand>
</feature>
<dbReference type="CDD" id="cd14265">
    <property type="entry name" value="UDPK_IM_like"/>
    <property type="match status" value="1"/>
</dbReference>
<evidence type="ECO:0000256" key="18">
    <source>
        <dbReference type="PIRSR" id="PIRSR600829-4"/>
    </source>
</evidence>
<feature type="transmembrane region" description="Helical" evidence="19">
    <location>
        <begin position="23"/>
        <end position="43"/>
    </location>
</feature>
<feature type="binding site" evidence="18">
    <location>
        <position position="70"/>
    </location>
    <ligand>
        <name>a divalent metal cation</name>
        <dbReference type="ChEBI" id="CHEBI:60240"/>
    </ligand>
</feature>
<evidence type="ECO:0000256" key="15">
    <source>
        <dbReference type="PIRSR" id="PIRSR600829-1"/>
    </source>
</evidence>
<dbReference type="RefSeq" id="WP_008507385.1">
    <property type="nucleotide sequence ID" value="NZ_CM001403.1"/>
</dbReference>
<feature type="binding site" evidence="16">
    <location>
        <position position="63"/>
    </location>
    <ligand>
        <name>substrate</name>
    </ligand>
</feature>
<evidence type="ECO:0000256" key="5">
    <source>
        <dbReference type="ARBA" id="ARBA00022679"/>
    </source>
</evidence>
<dbReference type="eggNOG" id="COG0818">
    <property type="taxonomic scope" value="Bacteria"/>
</dbReference>
<accession>H1YC10</accession>
<feature type="binding site" evidence="17">
    <location>
        <position position="70"/>
    </location>
    <ligand>
        <name>ATP</name>
        <dbReference type="ChEBI" id="CHEBI:30616"/>
    </ligand>
</feature>
<dbReference type="STRING" id="714943.Mucpa_2981"/>
<keyword evidence="18" id="KW-0460">Magnesium</keyword>
<dbReference type="InterPro" id="IPR000829">
    <property type="entry name" value="DAGK"/>
</dbReference>
<dbReference type="GO" id="GO:0046872">
    <property type="term" value="F:metal ion binding"/>
    <property type="evidence" value="ECO:0007669"/>
    <property type="project" value="UniProtKB-KW"/>
</dbReference>
<name>H1YC10_9SPHI</name>
<keyword evidence="14" id="KW-1208">Phospholipid metabolism</keyword>
<dbReference type="PANTHER" id="PTHR34299">
    <property type="entry name" value="DIACYLGLYCEROL KINASE"/>
    <property type="match status" value="1"/>
</dbReference>
<evidence type="ECO:0000256" key="14">
    <source>
        <dbReference type="ARBA" id="ARBA00023264"/>
    </source>
</evidence>
<dbReference type="Gene3D" id="1.10.287.3610">
    <property type="match status" value="1"/>
</dbReference>
<evidence type="ECO:0000256" key="8">
    <source>
        <dbReference type="ARBA" id="ARBA00022777"/>
    </source>
</evidence>
<sequence>MRRLIRGFGYAFKGMGYAFSTQLNIRIHIILTAVALILGLSLHVSTPDWLWLLLCIALVLSAELLNTAIETLTDLVSPGYHEKAGRVKDIAAAAVTVTAAFALVTGCIIFLPKIILLFK</sequence>
<evidence type="ECO:0000256" key="7">
    <source>
        <dbReference type="ARBA" id="ARBA00022741"/>
    </source>
</evidence>
<keyword evidence="9 17" id="KW-0067">ATP-binding</keyword>
<evidence type="ECO:0000256" key="3">
    <source>
        <dbReference type="ARBA" id="ARBA00022475"/>
    </source>
</evidence>
<feature type="binding site" evidence="17">
    <location>
        <begin position="88"/>
        <end position="89"/>
    </location>
    <ligand>
        <name>ATP</name>
        <dbReference type="ChEBI" id="CHEBI:30616"/>
    </ligand>
</feature>
<evidence type="ECO:0000256" key="1">
    <source>
        <dbReference type="ARBA" id="ARBA00004651"/>
    </source>
</evidence>
<dbReference type="EMBL" id="CM001403">
    <property type="protein sequence ID" value="EHQ27088.1"/>
    <property type="molecule type" value="Genomic_DNA"/>
</dbReference>
<evidence type="ECO:0000256" key="17">
    <source>
        <dbReference type="PIRSR" id="PIRSR600829-3"/>
    </source>
</evidence>
<evidence type="ECO:0000256" key="19">
    <source>
        <dbReference type="SAM" id="Phobius"/>
    </source>
</evidence>
<keyword evidence="8 20" id="KW-0418">Kinase</keyword>
<organism evidence="20 21">
    <name type="scientific">Mucilaginibacter paludis DSM 18603</name>
    <dbReference type="NCBI Taxonomy" id="714943"/>
    <lineage>
        <taxon>Bacteria</taxon>
        <taxon>Pseudomonadati</taxon>
        <taxon>Bacteroidota</taxon>
        <taxon>Sphingobacteriia</taxon>
        <taxon>Sphingobacteriales</taxon>
        <taxon>Sphingobacteriaceae</taxon>
        <taxon>Mucilaginibacter</taxon>
    </lineage>
</organism>
<keyword evidence="3" id="KW-1003">Cell membrane</keyword>
<proteinExistence type="inferred from homology"/>
<feature type="transmembrane region" description="Helical" evidence="19">
    <location>
        <begin position="49"/>
        <end position="69"/>
    </location>
</feature>
<keyword evidence="10 19" id="KW-1133">Transmembrane helix</keyword>
<dbReference type="Pfam" id="PF01219">
    <property type="entry name" value="DAGK_prokar"/>
    <property type="match status" value="1"/>
</dbReference>
<evidence type="ECO:0000256" key="2">
    <source>
        <dbReference type="ARBA" id="ARBA00005967"/>
    </source>
</evidence>
<dbReference type="AlphaFoldDB" id="H1YC10"/>
<evidence type="ECO:0000256" key="4">
    <source>
        <dbReference type="ARBA" id="ARBA00022516"/>
    </source>
</evidence>
<comment type="subcellular location">
    <subcellularLocation>
        <location evidence="1">Cell membrane</location>
        <topology evidence="1">Multi-pass membrane protein</topology>
    </subcellularLocation>
</comment>
<keyword evidence="12 19" id="KW-0472">Membrane</keyword>
<keyword evidence="18" id="KW-0479">Metal-binding</keyword>
<evidence type="ECO:0000256" key="12">
    <source>
        <dbReference type="ARBA" id="ARBA00023136"/>
    </source>
</evidence>
<keyword evidence="11" id="KW-0443">Lipid metabolism</keyword>
<dbReference type="GO" id="GO:0016301">
    <property type="term" value="F:kinase activity"/>
    <property type="evidence" value="ECO:0007669"/>
    <property type="project" value="UniProtKB-KW"/>
</dbReference>
<feature type="binding site" evidence="17">
    <location>
        <position position="3"/>
    </location>
    <ligand>
        <name>ATP</name>
        <dbReference type="ChEBI" id="CHEBI:30616"/>
    </ligand>
</feature>
<evidence type="ECO:0000256" key="13">
    <source>
        <dbReference type="ARBA" id="ARBA00023209"/>
    </source>
</evidence>
<evidence type="ECO:0000256" key="10">
    <source>
        <dbReference type="ARBA" id="ARBA00022989"/>
    </source>
</evidence>
<dbReference type="GO" id="GO:0005886">
    <property type="term" value="C:plasma membrane"/>
    <property type="evidence" value="ECO:0007669"/>
    <property type="project" value="UniProtKB-SubCell"/>
</dbReference>
<keyword evidence="6 19" id="KW-0812">Transmembrane</keyword>
<protein>
    <submittedName>
        <fullName evidence="20">Diacylglycerol kinase</fullName>
    </submittedName>
</protein>
<keyword evidence="13" id="KW-0594">Phospholipid biosynthesis</keyword>
<keyword evidence="4" id="KW-0444">Lipid biosynthesis</keyword>
<keyword evidence="5" id="KW-0808">Transferase</keyword>
<comment type="cofactor">
    <cofactor evidence="18">
        <name>Mg(2+)</name>
        <dbReference type="ChEBI" id="CHEBI:18420"/>
    </cofactor>
    <text evidence="18">Mn(2+), Zn(2+), Cd(2+) and Co(2+) support activity to lesser extents.</text>
</comment>
<gene>
    <name evidence="20" type="ORF">Mucpa_2981</name>
</gene>
<evidence type="ECO:0000256" key="9">
    <source>
        <dbReference type="ARBA" id="ARBA00022840"/>
    </source>
</evidence>
<keyword evidence="21" id="KW-1185">Reference proteome</keyword>
<keyword evidence="7 17" id="KW-0547">Nucleotide-binding</keyword>
<evidence type="ECO:0000256" key="16">
    <source>
        <dbReference type="PIRSR" id="PIRSR600829-2"/>
    </source>
</evidence>
<evidence type="ECO:0000256" key="11">
    <source>
        <dbReference type="ARBA" id="ARBA00023098"/>
    </source>
</evidence>
<feature type="binding site" evidence="16">
    <location>
        <position position="3"/>
    </location>
    <ligand>
        <name>substrate</name>
    </ligand>
</feature>
<dbReference type="HOGENOM" id="CLU_112343_2_0_10"/>
<evidence type="ECO:0000313" key="20">
    <source>
        <dbReference type="EMBL" id="EHQ27088.1"/>
    </source>
</evidence>
<feature type="transmembrane region" description="Helical" evidence="19">
    <location>
        <begin position="90"/>
        <end position="111"/>
    </location>
</feature>
<dbReference type="GO" id="GO:0008654">
    <property type="term" value="P:phospholipid biosynthetic process"/>
    <property type="evidence" value="ECO:0007669"/>
    <property type="project" value="UniProtKB-KW"/>
</dbReference>
<feature type="active site" description="Proton acceptor" evidence="15">
    <location>
        <position position="63"/>
    </location>
</feature>
<dbReference type="Proteomes" id="UP000002774">
    <property type="component" value="Chromosome"/>
</dbReference>
<dbReference type="GO" id="GO:0005524">
    <property type="term" value="F:ATP binding"/>
    <property type="evidence" value="ECO:0007669"/>
    <property type="project" value="UniProtKB-KW"/>
</dbReference>
<dbReference type="PANTHER" id="PTHR34299:SF1">
    <property type="entry name" value="DIACYLGLYCEROL KINASE"/>
    <property type="match status" value="1"/>
</dbReference>